<sequence length="120" mass="13024">DPSFRLNEGGSDAETNAWAKCADDLGKHDKEMAIGWKDQIDNLLVFAGLFSAVVTAFNVELYQQLSPDNTAEVTAQAMVHISAQLSSLRIENNTIDFSVPAYSPSETPHAPGPSIWVNAF</sequence>
<proteinExistence type="predicted"/>
<dbReference type="Pfam" id="PF20153">
    <property type="entry name" value="DUF6535"/>
    <property type="match status" value="1"/>
</dbReference>
<keyword evidence="3" id="KW-1185">Reference proteome</keyword>
<evidence type="ECO:0000313" key="2">
    <source>
        <dbReference type="EMBL" id="EMD37777.1"/>
    </source>
</evidence>
<dbReference type="HOGENOM" id="CLU_018688_2_1_1"/>
<dbReference type="OrthoDB" id="3185525at2759"/>
<feature type="domain" description="DUF6535" evidence="1">
    <location>
        <begin position="18"/>
        <end position="120"/>
    </location>
</feature>
<dbReference type="Proteomes" id="UP000016930">
    <property type="component" value="Unassembled WGS sequence"/>
</dbReference>
<accession>M2RH15</accession>
<dbReference type="AlphaFoldDB" id="M2RH15"/>
<name>M2RH15_CERS8</name>
<dbReference type="InterPro" id="IPR045338">
    <property type="entry name" value="DUF6535"/>
</dbReference>
<evidence type="ECO:0000313" key="3">
    <source>
        <dbReference type="Proteomes" id="UP000016930"/>
    </source>
</evidence>
<evidence type="ECO:0000259" key="1">
    <source>
        <dbReference type="Pfam" id="PF20153"/>
    </source>
</evidence>
<organism evidence="2 3">
    <name type="scientific">Ceriporiopsis subvermispora (strain B)</name>
    <name type="common">White-rot fungus</name>
    <name type="synonym">Gelatoporia subvermispora</name>
    <dbReference type="NCBI Taxonomy" id="914234"/>
    <lineage>
        <taxon>Eukaryota</taxon>
        <taxon>Fungi</taxon>
        <taxon>Dikarya</taxon>
        <taxon>Basidiomycota</taxon>
        <taxon>Agaricomycotina</taxon>
        <taxon>Agaricomycetes</taxon>
        <taxon>Polyporales</taxon>
        <taxon>Gelatoporiaceae</taxon>
        <taxon>Gelatoporia</taxon>
    </lineage>
</organism>
<reference evidence="2 3" key="1">
    <citation type="journal article" date="2012" name="Proc. Natl. Acad. Sci. U.S.A.">
        <title>Comparative genomics of Ceriporiopsis subvermispora and Phanerochaete chrysosporium provide insight into selective ligninolysis.</title>
        <authorList>
            <person name="Fernandez-Fueyo E."/>
            <person name="Ruiz-Duenas F.J."/>
            <person name="Ferreira P."/>
            <person name="Floudas D."/>
            <person name="Hibbett D.S."/>
            <person name="Canessa P."/>
            <person name="Larrondo L.F."/>
            <person name="James T.Y."/>
            <person name="Seelenfreund D."/>
            <person name="Lobos S."/>
            <person name="Polanco R."/>
            <person name="Tello M."/>
            <person name="Honda Y."/>
            <person name="Watanabe T."/>
            <person name="Watanabe T."/>
            <person name="Ryu J.S."/>
            <person name="Kubicek C.P."/>
            <person name="Schmoll M."/>
            <person name="Gaskell J."/>
            <person name="Hammel K.E."/>
            <person name="St John F.J."/>
            <person name="Vanden Wymelenberg A."/>
            <person name="Sabat G."/>
            <person name="Splinter BonDurant S."/>
            <person name="Syed K."/>
            <person name="Yadav J.S."/>
            <person name="Doddapaneni H."/>
            <person name="Subramanian V."/>
            <person name="Lavin J.L."/>
            <person name="Oguiza J.A."/>
            <person name="Perez G."/>
            <person name="Pisabarro A.G."/>
            <person name="Ramirez L."/>
            <person name="Santoyo F."/>
            <person name="Master E."/>
            <person name="Coutinho P.M."/>
            <person name="Henrissat B."/>
            <person name="Lombard V."/>
            <person name="Magnuson J.K."/>
            <person name="Kuees U."/>
            <person name="Hori C."/>
            <person name="Igarashi K."/>
            <person name="Samejima M."/>
            <person name="Held B.W."/>
            <person name="Barry K.W."/>
            <person name="LaButti K.M."/>
            <person name="Lapidus A."/>
            <person name="Lindquist E.A."/>
            <person name="Lucas S.M."/>
            <person name="Riley R."/>
            <person name="Salamov A.A."/>
            <person name="Hoffmeister D."/>
            <person name="Schwenk D."/>
            <person name="Hadar Y."/>
            <person name="Yarden O."/>
            <person name="de Vries R.P."/>
            <person name="Wiebenga A."/>
            <person name="Stenlid J."/>
            <person name="Eastwood D."/>
            <person name="Grigoriev I.V."/>
            <person name="Berka R.M."/>
            <person name="Blanchette R.A."/>
            <person name="Kersten P."/>
            <person name="Martinez A.T."/>
            <person name="Vicuna R."/>
            <person name="Cullen D."/>
        </authorList>
    </citation>
    <scope>NUCLEOTIDE SEQUENCE [LARGE SCALE GENOMIC DNA]</scope>
    <source>
        <strain evidence="2 3">B</strain>
    </source>
</reference>
<dbReference type="EMBL" id="KB445796">
    <property type="protein sequence ID" value="EMD37777.1"/>
    <property type="molecule type" value="Genomic_DNA"/>
</dbReference>
<protein>
    <recommendedName>
        <fullName evidence="1">DUF6535 domain-containing protein</fullName>
    </recommendedName>
</protein>
<dbReference type="STRING" id="914234.M2RH15"/>
<gene>
    <name evidence="2" type="ORF">CERSUDRAFT_50825</name>
</gene>
<feature type="non-terminal residue" evidence="2">
    <location>
        <position position="120"/>
    </location>
</feature>